<gene>
    <name evidence="2" type="ORF">HLA92_02600</name>
</gene>
<keyword evidence="1" id="KW-0472">Membrane</keyword>
<dbReference type="RefSeq" id="WP_171113251.1">
    <property type="nucleotide sequence ID" value="NZ_CP053097.1"/>
</dbReference>
<reference evidence="2 3" key="1">
    <citation type="submission" date="2020-05" db="EMBL/GenBank/DDBJ databases">
        <title>Novel Mycoplasma species detected in Mirounga angustirostris (northern elephant seal) from the USA.</title>
        <authorList>
            <person name="Volokhov D.V."/>
        </authorList>
    </citation>
    <scope>NUCLEOTIDE SEQUENCE [LARGE SCALE GENOMIC DNA]</scope>
    <source>
        <strain evidence="2 3">Mirounga ES2806-NAS</strain>
    </source>
</reference>
<proteinExistence type="predicted"/>
<dbReference type="Proteomes" id="UP000502118">
    <property type="component" value="Chromosome"/>
</dbReference>
<keyword evidence="3" id="KW-1185">Reference proteome</keyword>
<keyword evidence="1" id="KW-1133">Transmembrane helix</keyword>
<accession>A0A6M4JDZ4</accession>
<dbReference type="EMBL" id="CP053097">
    <property type="protein sequence ID" value="QJR44307.1"/>
    <property type="molecule type" value="Genomic_DNA"/>
</dbReference>
<name>A0A6M4JDZ4_9MOLU</name>
<evidence type="ECO:0000256" key="1">
    <source>
        <dbReference type="SAM" id="Phobius"/>
    </source>
</evidence>
<feature type="transmembrane region" description="Helical" evidence="1">
    <location>
        <begin position="21"/>
        <end position="44"/>
    </location>
</feature>
<keyword evidence="1" id="KW-0812">Transmembrane</keyword>
<dbReference type="KEGG" id="mmio:HLA92_02600"/>
<evidence type="ECO:0000313" key="2">
    <source>
        <dbReference type="EMBL" id="QJR44307.1"/>
    </source>
</evidence>
<sequence>MKLETKQKIKKIFKMIWIKKHIVLNFIVIAVGLIFVILALYAIIALPFKWN</sequence>
<protein>
    <submittedName>
        <fullName evidence="2">Uncharacterized protein</fullName>
    </submittedName>
</protein>
<evidence type="ECO:0000313" key="3">
    <source>
        <dbReference type="Proteomes" id="UP000502118"/>
    </source>
</evidence>
<dbReference type="AlphaFoldDB" id="A0A6M4JDZ4"/>
<organism evidence="2 3">
    <name type="scientific">Mycoplasma miroungirhinis</name>
    <dbReference type="NCBI Taxonomy" id="754516"/>
    <lineage>
        <taxon>Bacteria</taxon>
        <taxon>Bacillati</taxon>
        <taxon>Mycoplasmatota</taxon>
        <taxon>Mollicutes</taxon>
        <taxon>Mycoplasmataceae</taxon>
        <taxon>Mycoplasma</taxon>
    </lineage>
</organism>